<dbReference type="CDD" id="cd06225">
    <property type="entry name" value="HAMP"/>
    <property type="match status" value="1"/>
</dbReference>
<comment type="similarity">
    <text evidence="5">Belongs to the methyl-accepting chemotaxis (MCP) protein family.</text>
</comment>
<organism evidence="11 12">
    <name type="scientific">Priestia koreensis</name>
    <dbReference type="NCBI Taxonomy" id="284581"/>
    <lineage>
        <taxon>Bacteria</taxon>
        <taxon>Bacillati</taxon>
        <taxon>Bacillota</taxon>
        <taxon>Bacilli</taxon>
        <taxon>Bacillales</taxon>
        <taxon>Bacillaceae</taxon>
        <taxon>Priestia</taxon>
    </lineage>
</organism>
<gene>
    <name evidence="11" type="ORF">AMD01_03310</name>
</gene>
<evidence type="ECO:0000259" key="10">
    <source>
        <dbReference type="PROSITE" id="PS50885"/>
    </source>
</evidence>
<accession>A0A0M0LI97</accession>
<evidence type="ECO:0000313" key="11">
    <source>
        <dbReference type="EMBL" id="KOO50779.1"/>
    </source>
</evidence>
<protein>
    <recommendedName>
        <fullName evidence="13">Methyl-accepting chemotaxis protein</fullName>
    </recommendedName>
</protein>
<evidence type="ECO:0000259" key="9">
    <source>
        <dbReference type="PROSITE" id="PS50111"/>
    </source>
</evidence>
<dbReference type="Pfam" id="PF12729">
    <property type="entry name" value="4HB_MCP_1"/>
    <property type="match status" value="1"/>
</dbReference>
<evidence type="ECO:0000256" key="2">
    <source>
        <dbReference type="ARBA" id="ARBA00022475"/>
    </source>
</evidence>
<dbReference type="EMBL" id="LILC01000002">
    <property type="protein sequence ID" value="KOO50779.1"/>
    <property type="molecule type" value="Genomic_DNA"/>
</dbReference>
<keyword evidence="4 6" id="KW-0807">Transducer</keyword>
<evidence type="ECO:0000256" key="1">
    <source>
        <dbReference type="ARBA" id="ARBA00004236"/>
    </source>
</evidence>
<evidence type="ECO:0000256" key="3">
    <source>
        <dbReference type="ARBA" id="ARBA00023136"/>
    </source>
</evidence>
<dbReference type="InterPro" id="IPR024478">
    <property type="entry name" value="HlyB_4HB_MCP"/>
</dbReference>
<dbReference type="PANTHER" id="PTHR32089:SF112">
    <property type="entry name" value="LYSOZYME-LIKE PROTEIN-RELATED"/>
    <property type="match status" value="1"/>
</dbReference>
<evidence type="ECO:0000256" key="4">
    <source>
        <dbReference type="ARBA" id="ARBA00023224"/>
    </source>
</evidence>
<dbReference type="Proteomes" id="UP000037558">
    <property type="component" value="Unassembled WGS sequence"/>
</dbReference>
<dbReference type="GO" id="GO:0005886">
    <property type="term" value="C:plasma membrane"/>
    <property type="evidence" value="ECO:0007669"/>
    <property type="project" value="UniProtKB-SubCell"/>
</dbReference>
<dbReference type="RefSeq" id="WP_053399952.1">
    <property type="nucleotide sequence ID" value="NZ_LILC01000002.1"/>
</dbReference>
<comment type="subcellular location">
    <subcellularLocation>
        <location evidence="1">Cell membrane</location>
    </subcellularLocation>
</comment>
<feature type="transmembrane region" description="Helical" evidence="8">
    <location>
        <begin position="189"/>
        <end position="211"/>
    </location>
</feature>
<dbReference type="Pfam" id="PF00015">
    <property type="entry name" value="MCPsignal"/>
    <property type="match status" value="1"/>
</dbReference>
<dbReference type="Gene3D" id="1.10.287.950">
    <property type="entry name" value="Methyl-accepting chemotaxis protein"/>
    <property type="match status" value="1"/>
</dbReference>
<dbReference type="SMART" id="SM00304">
    <property type="entry name" value="HAMP"/>
    <property type="match status" value="2"/>
</dbReference>
<evidence type="ECO:0000256" key="8">
    <source>
        <dbReference type="SAM" id="Phobius"/>
    </source>
</evidence>
<evidence type="ECO:0008006" key="13">
    <source>
        <dbReference type="Google" id="ProtNLM"/>
    </source>
</evidence>
<dbReference type="InterPro" id="IPR004089">
    <property type="entry name" value="MCPsignal_dom"/>
</dbReference>
<keyword evidence="12" id="KW-1185">Reference proteome</keyword>
<feature type="domain" description="Methyl-accepting transducer" evidence="9">
    <location>
        <begin position="284"/>
        <end position="520"/>
    </location>
</feature>
<proteinExistence type="inferred from homology"/>
<dbReference type="STRING" id="284581.AMD01_03310"/>
<dbReference type="CDD" id="cd11386">
    <property type="entry name" value="MCP_signal"/>
    <property type="match status" value="1"/>
</dbReference>
<evidence type="ECO:0000256" key="6">
    <source>
        <dbReference type="PROSITE-ProRule" id="PRU00284"/>
    </source>
</evidence>
<dbReference type="PROSITE" id="PS50111">
    <property type="entry name" value="CHEMOTAXIS_TRANSDUC_2"/>
    <property type="match status" value="1"/>
</dbReference>
<dbReference type="Pfam" id="PF00672">
    <property type="entry name" value="HAMP"/>
    <property type="match status" value="1"/>
</dbReference>
<dbReference type="AlphaFoldDB" id="A0A0M0LI97"/>
<dbReference type="Gene3D" id="6.10.340.10">
    <property type="match status" value="1"/>
</dbReference>
<keyword evidence="8" id="KW-1133">Transmembrane helix</keyword>
<keyword evidence="7" id="KW-0175">Coiled coil</keyword>
<dbReference type="PROSITE" id="PS50885">
    <property type="entry name" value="HAMP"/>
    <property type="match status" value="1"/>
</dbReference>
<feature type="domain" description="HAMP" evidence="10">
    <location>
        <begin position="213"/>
        <end position="265"/>
    </location>
</feature>
<dbReference type="CDD" id="cd19411">
    <property type="entry name" value="MCP2201-like_sensor"/>
    <property type="match status" value="1"/>
</dbReference>
<sequence length="570" mass="62497">MNWFVNLTFGKKIFSLVIVAILFILWVSTISYNYMNQMANNSNMMYSNRLLSVDLMNKIRYNIRTSESLVFKNMLTEDKTIVKQFNQQLANNRKVNDQMMKKYEATSMTSKEREMFNQLKKDFAAFRAVRQVAIDLADSGKNKEAYAYYSENASDKFEELSNLLNQLVDLNAQKAKELNTESTTSFQKAIWITLGITAGAIISFFLLAMYVTRTITRPVASMKDLMKHAEDGDLTVQGYYQSKDELGQLTSSFNNMMTGLRSTMKDIQSNAVSLAANSEELTAIGEQSKESADQVASDVQQVARGAVEQGKQAEEGAKGTEEVSIGIQRIASSSTEVADLALKAAEGAQQGNTFVQKAISQMENIQDSVEETAQVIQLLDERAKNIERIVSVITDIASQTNLLALNAAIEAARAGEQGKGFAVVADEVRKLAEQSASSSREITDLIKGIQKDSVKSVESMRKVKEESKSGTEIIGQVGSVFGHILEQSESVAHQVQDVSATSEEISAVSEELNAAVGEISAIANQTARNSESVAASTQQQLVAIEELASASAHLSRMAEDLQTLVGKFTV</sequence>
<keyword evidence="2" id="KW-1003">Cell membrane</keyword>
<evidence type="ECO:0000256" key="7">
    <source>
        <dbReference type="SAM" id="Coils"/>
    </source>
</evidence>
<reference evidence="12" key="1">
    <citation type="submission" date="2015-08" db="EMBL/GenBank/DDBJ databases">
        <title>Fjat-14210 dsm16467.</title>
        <authorList>
            <person name="Liu B."/>
            <person name="Wang J."/>
            <person name="Zhu Y."/>
            <person name="Liu G."/>
            <person name="Chen Q."/>
            <person name="Chen Z."/>
            <person name="Lan J."/>
            <person name="Che J."/>
            <person name="Ge C."/>
            <person name="Shi H."/>
            <person name="Pan Z."/>
            <person name="Liu X."/>
        </authorList>
    </citation>
    <scope>NUCLEOTIDE SEQUENCE [LARGE SCALE GENOMIC DNA]</scope>
    <source>
        <strain evidence="12">DSM 16467</strain>
    </source>
</reference>
<feature type="transmembrane region" description="Helical" evidence="8">
    <location>
        <begin position="13"/>
        <end position="35"/>
    </location>
</feature>
<dbReference type="SMART" id="SM00283">
    <property type="entry name" value="MA"/>
    <property type="match status" value="1"/>
</dbReference>
<dbReference type="PANTHER" id="PTHR32089">
    <property type="entry name" value="METHYL-ACCEPTING CHEMOTAXIS PROTEIN MCPB"/>
    <property type="match status" value="1"/>
</dbReference>
<dbReference type="OrthoDB" id="358716at2"/>
<dbReference type="InterPro" id="IPR047347">
    <property type="entry name" value="YvaQ-like_sensor"/>
</dbReference>
<dbReference type="SUPFAM" id="SSF58104">
    <property type="entry name" value="Methyl-accepting chemotaxis protein (MCP) signaling domain"/>
    <property type="match status" value="1"/>
</dbReference>
<keyword evidence="8" id="KW-0812">Transmembrane</keyword>
<dbReference type="PATRIC" id="fig|284581.3.peg.952"/>
<comment type="caution">
    <text evidence="11">The sequence shown here is derived from an EMBL/GenBank/DDBJ whole genome shotgun (WGS) entry which is preliminary data.</text>
</comment>
<evidence type="ECO:0000313" key="12">
    <source>
        <dbReference type="Proteomes" id="UP000037558"/>
    </source>
</evidence>
<dbReference type="InterPro" id="IPR003660">
    <property type="entry name" value="HAMP_dom"/>
</dbReference>
<name>A0A0M0LI97_9BACI</name>
<feature type="coiled-coil region" evidence="7">
    <location>
        <begin position="153"/>
        <end position="180"/>
    </location>
</feature>
<keyword evidence="3 8" id="KW-0472">Membrane</keyword>
<dbReference type="GO" id="GO:0007165">
    <property type="term" value="P:signal transduction"/>
    <property type="evidence" value="ECO:0007669"/>
    <property type="project" value="UniProtKB-KW"/>
</dbReference>
<evidence type="ECO:0000256" key="5">
    <source>
        <dbReference type="ARBA" id="ARBA00029447"/>
    </source>
</evidence>